<keyword evidence="2" id="KW-1185">Reference proteome</keyword>
<dbReference type="OrthoDB" id="6593433at2759"/>
<evidence type="ECO:0000313" key="1">
    <source>
        <dbReference type="EMBL" id="PIL24180.1"/>
    </source>
</evidence>
<dbReference type="PANTHER" id="PTHR43119">
    <property type="entry name" value="ABC TRANSPORT PROTEIN ATP-BINDING COMPONENT-RELATED"/>
    <property type="match status" value="1"/>
</dbReference>
<dbReference type="STRING" id="1077348.A0A2G8RRN8"/>
<proteinExistence type="predicted"/>
<dbReference type="Gene3D" id="3.40.50.300">
    <property type="entry name" value="P-loop containing nucleotide triphosphate hydrolases"/>
    <property type="match status" value="2"/>
</dbReference>
<dbReference type="PANTHER" id="PTHR43119:SF1">
    <property type="entry name" value="ABC TRANSPORTER DOMAIN-CONTAINING PROTEIN"/>
    <property type="match status" value="1"/>
</dbReference>
<organism evidence="1 2">
    <name type="scientific">Ganoderma sinense ZZ0214-1</name>
    <dbReference type="NCBI Taxonomy" id="1077348"/>
    <lineage>
        <taxon>Eukaryota</taxon>
        <taxon>Fungi</taxon>
        <taxon>Dikarya</taxon>
        <taxon>Basidiomycota</taxon>
        <taxon>Agaricomycotina</taxon>
        <taxon>Agaricomycetes</taxon>
        <taxon>Polyporales</taxon>
        <taxon>Polyporaceae</taxon>
        <taxon>Ganoderma</taxon>
    </lineage>
</organism>
<accession>A0A2G8RRN8</accession>
<dbReference type="EMBL" id="AYKW01000067">
    <property type="protein sequence ID" value="PIL24180.1"/>
    <property type="molecule type" value="Genomic_DNA"/>
</dbReference>
<dbReference type="AlphaFoldDB" id="A0A2G8RRN8"/>
<sequence>MSAAPLLELKNVGCCKDKDQAIFSDVSLTVDEGEVLVLQGRSGSGGDILSWPRASLLPGTPRDFLAAIYTFATHSKTSTSSKASSALSSIFDGNSGELDVSHHDALNVAEAWGIDRELWDRTWANLSGGEAQRIALAIAVGLGTAEVLLLDGK</sequence>
<evidence type="ECO:0000313" key="2">
    <source>
        <dbReference type="Proteomes" id="UP000230002"/>
    </source>
</evidence>
<dbReference type="Proteomes" id="UP000230002">
    <property type="component" value="Unassembled WGS sequence"/>
</dbReference>
<name>A0A2G8RRN8_9APHY</name>
<comment type="caution">
    <text evidence="1">The sequence shown here is derived from an EMBL/GenBank/DDBJ whole genome shotgun (WGS) entry which is preliminary data.</text>
</comment>
<dbReference type="GO" id="GO:0005524">
    <property type="term" value="F:ATP binding"/>
    <property type="evidence" value="ECO:0007669"/>
    <property type="project" value="UniProtKB-KW"/>
</dbReference>
<protein>
    <submittedName>
        <fullName evidence="1">ATP-binding cassette transporter</fullName>
    </submittedName>
</protein>
<dbReference type="SUPFAM" id="SSF52540">
    <property type="entry name" value="P-loop containing nucleoside triphosphate hydrolases"/>
    <property type="match status" value="1"/>
</dbReference>
<reference evidence="1 2" key="1">
    <citation type="journal article" date="2015" name="Sci. Rep.">
        <title>Chromosome-level genome map provides insights into diverse defense mechanisms in the medicinal fungus Ganoderma sinense.</title>
        <authorList>
            <person name="Zhu Y."/>
            <person name="Xu J."/>
            <person name="Sun C."/>
            <person name="Zhou S."/>
            <person name="Xu H."/>
            <person name="Nelson D.R."/>
            <person name="Qian J."/>
            <person name="Song J."/>
            <person name="Luo H."/>
            <person name="Xiang L."/>
            <person name="Li Y."/>
            <person name="Xu Z."/>
            <person name="Ji A."/>
            <person name="Wang L."/>
            <person name="Lu S."/>
            <person name="Hayward A."/>
            <person name="Sun W."/>
            <person name="Li X."/>
            <person name="Schwartz D.C."/>
            <person name="Wang Y."/>
            <person name="Chen S."/>
        </authorList>
    </citation>
    <scope>NUCLEOTIDE SEQUENCE [LARGE SCALE GENOMIC DNA]</scope>
    <source>
        <strain evidence="1 2">ZZ0214-1</strain>
    </source>
</reference>
<dbReference type="InterPro" id="IPR027417">
    <property type="entry name" value="P-loop_NTPase"/>
</dbReference>
<gene>
    <name evidence="1" type="ORF">GSI_13933</name>
</gene>
<keyword evidence="1" id="KW-0067">ATP-binding</keyword>
<keyword evidence="1" id="KW-0547">Nucleotide-binding</keyword>